<dbReference type="InterPro" id="IPR019587">
    <property type="entry name" value="Polyketide_cyclase/dehydratase"/>
</dbReference>
<dbReference type="PANTHER" id="PTHR39332:SF7">
    <property type="entry name" value="SRPBCC FAMILY PROTEIN"/>
    <property type="match status" value="1"/>
</dbReference>
<dbReference type="RefSeq" id="WP_161483978.1">
    <property type="nucleotide sequence ID" value="NZ_WXEW01000013.1"/>
</dbReference>
<dbReference type="SUPFAM" id="SSF55961">
    <property type="entry name" value="Bet v1-like"/>
    <property type="match status" value="1"/>
</dbReference>
<evidence type="ECO:0000313" key="1">
    <source>
        <dbReference type="EMBL" id="NAS27005.1"/>
    </source>
</evidence>
<dbReference type="AlphaFoldDB" id="A0A7C9J867"/>
<accession>A0A7C9J867</accession>
<sequence>MASTSVSRVLPASPQQVWDLIGGFHALPDWLPYIPESTMLHGGLVRRLVTPDGGVIVERLLSFSDAERHYSYAILESPFPAIGYVATLRVYPIPGREDAAEALWSGCFTPEGVSDREVVDLFTTIYRDGLEALHDTLANRTP</sequence>
<protein>
    <submittedName>
        <fullName evidence="1">SRPBCC family protein</fullName>
    </submittedName>
</protein>
<keyword evidence="2" id="KW-1185">Reference proteome</keyword>
<dbReference type="InterPro" id="IPR023393">
    <property type="entry name" value="START-like_dom_sf"/>
</dbReference>
<dbReference type="Gene3D" id="3.30.530.20">
    <property type="match status" value="1"/>
</dbReference>
<dbReference type="EMBL" id="WXEW01000013">
    <property type="protein sequence ID" value="NAS27005.1"/>
    <property type="molecule type" value="Genomic_DNA"/>
</dbReference>
<evidence type="ECO:0000313" key="2">
    <source>
        <dbReference type="Proteomes" id="UP000479526"/>
    </source>
</evidence>
<dbReference type="PANTHER" id="PTHR39332">
    <property type="entry name" value="BLL4707 PROTEIN"/>
    <property type="match status" value="1"/>
</dbReference>
<dbReference type="CDD" id="cd07821">
    <property type="entry name" value="PYR_PYL_RCAR_like"/>
    <property type="match status" value="1"/>
</dbReference>
<proteinExistence type="predicted"/>
<dbReference type="Proteomes" id="UP000479526">
    <property type="component" value="Unassembled WGS sequence"/>
</dbReference>
<comment type="caution">
    <text evidence="1">The sequence shown here is derived from an EMBL/GenBank/DDBJ whole genome shotgun (WGS) entry which is preliminary data.</text>
</comment>
<dbReference type="Pfam" id="PF10604">
    <property type="entry name" value="Polyketide_cyc2"/>
    <property type="match status" value="1"/>
</dbReference>
<gene>
    <name evidence="1" type="ORF">GT755_35710</name>
</gene>
<organism evidence="1 2">
    <name type="scientific">Herbidospora solisilvae</name>
    <dbReference type="NCBI Taxonomy" id="2696284"/>
    <lineage>
        <taxon>Bacteria</taxon>
        <taxon>Bacillati</taxon>
        <taxon>Actinomycetota</taxon>
        <taxon>Actinomycetes</taxon>
        <taxon>Streptosporangiales</taxon>
        <taxon>Streptosporangiaceae</taxon>
        <taxon>Herbidospora</taxon>
    </lineage>
</organism>
<name>A0A7C9J867_9ACTN</name>
<reference evidence="1 2" key="1">
    <citation type="submission" date="2020-01" db="EMBL/GenBank/DDBJ databases">
        <title>Herbidospora sp. NEAU-GS84 nov., a novel actinomycete isolated from soil.</title>
        <authorList>
            <person name="Han L."/>
        </authorList>
    </citation>
    <scope>NUCLEOTIDE SEQUENCE [LARGE SCALE GENOMIC DNA]</scope>
    <source>
        <strain evidence="1 2">NEAU-GS84</strain>
    </source>
</reference>